<evidence type="ECO:0000256" key="8">
    <source>
        <dbReference type="RuleBase" id="RU003471"/>
    </source>
</evidence>
<accession>A0A7W7WL48</accession>
<evidence type="ECO:0000256" key="5">
    <source>
        <dbReference type="ARBA" id="ARBA00022690"/>
    </source>
</evidence>
<evidence type="ECO:0000256" key="2">
    <source>
        <dbReference type="ARBA" id="ARBA00010472"/>
    </source>
</evidence>
<comment type="caution">
    <text evidence="10">The sequence shown here is derived from an EMBL/GenBank/DDBJ whole genome shotgun (WGS) entry which is preliminary data.</text>
</comment>
<gene>
    <name evidence="10" type="ORF">F4556_005904</name>
</gene>
<dbReference type="AlphaFoldDB" id="A0A7W7WL48"/>
<evidence type="ECO:0000256" key="3">
    <source>
        <dbReference type="ARBA" id="ARBA00011738"/>
    </source>
</evidence>
<evidence type="ECO:0000256" key="6">
    <source>
        <dbReference type="ARBA" id="ARBA00022900"/>
    </source>
</evidence>
<keyword evidence="5 8" id="KW-0646">Protease inhibitor</keyword>
<protein>
    <recommendedName>
        <fullName evidence="9">Subtilisin inhibitor domain-containing protein</fullName>
    </recommendedName>
</protein>
<dbReference type="GO" id="GO:0004867">
    <property type="term" value="F:serine-type endopeptidase inhibitor activity"/>
    <property type="evidence" value="ECO:0007669"/>
    <property type="project" value="UniProtKB-KW"/>
</dbReference>
<dbReference type="Pfam" id="PF00720">
    <property type="entry name" value="SSI"/>
    <property type="match status" value="1"/>
</dbReference>
<dbReference type="PRINTS" id="PR00294">
    <property type="entry name" value="SSBTLNINHBTR"/>
</dbReference>
<feature type="domain" description="Subtilisin inhibitor" evidence="9">
    <location>
        <begin position="41"/>
        <end position="128"/>
    </location>
</feature>
<dbReference type="SUPFAM" id="SSF55399">
    <property type="entry name" value="Subtilisin inhibitor"/>
    <property type="match status" value="1"/>
</dbReference>
<sequence>MTVSAPSRRLLPVALGLAAAVCVVLPAPASARVFPPQPTRSSLLLTVSPGPVVSAAATTATLTCDGQPGGSHPTPATACGALTAADGDLDQLAGLPGTACAAVYDPVTATAEGSWRGIPVKWARTFGNACELRAATAPVF</sequence>
<proteinExistence type="inferred from homology"/>
<keyword evidence="11" id="KW-1185">Reference proteome</keyword>
<evidence type="ECO:0000313" key="11">
    <source>
        <dbReference type="Proteomes" id="UP000573327"/>
    </source>
</evidence>
<keyword evidence="6 8" id="KW-0722">Serine protease inhibitor</keyword>
<evidence type="ECO:0000313" key="10">
    <source>
        <dbReference type="EMBL" id="MBB4950369.1"/>
    </source>
</evidence>
<comment type="similarity">
    <text evidence="2 8">Belongs to the protease inhibitor I16 (SSI) family.</text>
</comment>
<dbReference type="EMBL" id="JACHJR010000001">
    <property type="protein sequence ID" value="MBB4950369.1"/>
    <property type="molecule type" value="Genomic_DNA"/>
</dbReference>
<dbReference type="Gene3D" id="3.30.350.10">
    <property type="entry name" value="Subtilisin inhibitor-like"/>
    <property type="match status" value="1"/>
</dbReference>
<evidence type="ECO:0000256" key="1">
    <source>
        <dbReference type="ARBA" id="ARBA00004613"/>
    </source>
</evidence>
<dbReference type="GO" id="GO:0005576">
    <property type="term" value="C:extracellular region"/>
    <property type="evidence" value="ECO:0007669"/>
    <property type="project" value="UniProtKB-SubCell"/>
</dbReference>
<evidence type="ECO:0000256" key="4">
    <source>
        <dbReference type="ARBA" id="ARBA00022525"/>
    </source>
</evidence>
<evidence type="ECO:0000256" key="7">
    <source>
        <dbReference type="ARBA" id="ARBA00023157"/>
    </source>
</evidence>
<evidence type="ECO:0000259" key="9">
    <source>
        <dbReference type="Pfam" id="PF00720"/>
    </source>
</evidence>
<dbReference type="Proteomes" id="UP000573327">
    <property type="component" value="Unassembled WGS sequence"/>
</dbReference>
<keyword evidence="7" id="KW-1015">Disulfide bond</keyword>
<reference evidence="10 11" key="1">
    <citation type="submission" date="2020-08" db="EMBL/GenBank/DDBJ databases">
        <title>Sequencing the genomes of 1000 actinobacteria strains.</title>
        <authorList>
            <person name="Klenk H.-P."/>
        </authorList>
    </citation>
    <scope>NUCLEOTIDE SEQUENCE [LARGE SCALE GENOMIC DNA]</scope>
    <source>
        <strain evidence="10 11">DSM 44786</strain>
    </source>
</reference>
<keyword evidence="4" id="KW-0964">Secreted</keyword>
<dbReference type="RefSeq" id="WP_184921472.1">
    <property type="nucleotide sequence ID" value="NZ_JACHJR010000001.1"/>
</dbReference>
<comment type="subcellular location">
    <subcellularLocation>
        <location evidence="1">Secreted</location>
    </subcellularLocation>
</comment>
<dbReference type="InterPro" id="IPR036819">
    <property type="entry name" value="Subtilisin_inhibitor-like_sf"/>
</dbReference>
<comment type="subunit">
    <text evidence="3">Homodimer.</text>
</comment>
<dbReference type="InterPro" id="IPR023549">
    <property type="entry name" value="Subtilisin_inhibitor"/>
</dbReference>
<name>A0A7W7WL48_9ACTN</name>
<dbReference type="InterPro" id="IPR000691">
    <property type="entry name" value="Prot_inh_I16_SSI"/>
</dbReference>
<organism evidence="10 11">
    <name type="scientific">Kitasatospora gansuensis</name>
    <dbReference type="NCBI Taxonomy" id="258050"/>
    <lineage>
        <taxon>Bacteria</taxon>
        <taxon>Bacillati</taxon>
        <taxon>Actinomycetota</taxon>
        <taxon>Actinomycetes</taxon>
        <taxon>Kitasatosporales</taxon>
        <taxon>Streptomycetaceae</taxon>
        <taxon>Kitasatospora</taxon>
    </lineage>
</organism>